<dbReference type="STRING" id="1211777.BN77_4156"/>
<dbReference type="eggNOG" id="ENOG5030YQR">
    <property type="taxonomic scope" value="Bacteria"/>
</dbReference>
<dbReference type="InterPro" id="IPR036614">
    <property type="entry name" value="RusA-like_sf"/>
</dbReference>
<keyword evidence="2" id="KW-1185">Reference proteome</keyword>
<accession>K0PTF2</accession>
<organism evidence="1 2">
    <name type="scientific">Rhizobium mesoamericanum STM3625</name>
    <dbReference type="NCBI Taxonomy" id="1211777"/>
    <lineage>
        <taxon>Bacteria</taxon>
        <taxon>Pseudomonadati</taxon>
        <taxon>Pseudomonadota</taxon>
        <taxon>Alphaproteobacteria</taxon>
        <taxon>Hyphomicrobiales</taxon>
        <taxon>Rhizobiaceae</taxon>
        <taxon>Rhizobium/Agrobacterium group</taxon>
        <taxon>Rhizobium</taxon>
    </lineage>
</organism>
<dbReference type="SUPFAM" id="SSF103084">
    <property type="entry name" value="Holliday junction resolvase RusA"/>
    <property type="match status" value="1"/>
</dbReference>
<dbReference type="AlphaFoldDB" id="K0PTF2"/>
<dbReference type="InterPro" id="IPR008822">
    <property type="entry name" value="Endonuclease_RusA-like"/>
</dbReference>
<name>K0PTF2_9HYPH</name>
<evidence type="ECO:0000313" key="2">
    <source>
        <dbReference type="Proteomes" id="UP000009319"/>
    </source>
</evidence>
<dbReference type="GO" id="GO:0006281">
    <property type="term" value="P:DNA repair"/>
    <property type="evidence" value="ECO:0007669"/>
    <property type="project" value="InterPro"/>
</dbReference>
<dbReference type="GO" id="GO:0000287">
    <property type="term" value="F:magnesium ion binding"/>
    <property type="evidence" value="ECO:0007669"/>
    <property type="project" value="InterPro"/>
</dbReference>
<dbReference type="Pfam" id="PF05866">
    <property type="entry name" value="RusA"/>
    <property type="match status" value="1"/>
</dbReference>
<comment type="caution">
    <text evidence="1">The sequence shown here is derived from an EMBL/GenBank/DDBJ whole genome shotgun (WGS) entry which is preliminary data.</text>
</comment>
<evidence type="ECO:0000313" key="1">
    <source>
        <dbReference type="EMBL" id="CCM77108.1"/>
    </source>
</evidence>
<dbReference type="GO" id="GO:0006310">
    <property type="term" value="P:DNA recombination"/>
    <property type="evidence" value="ECO:0007669"/>
    <property type="project" value="InterPro"/>
</dbReference>
<sequence>MTMHFHLPYPPSAWDLYEGWGINRRLSGPYKKWRNDAGYFIKAPKLPISAPFSLHIALKRQNKRQDLDNRSKAVLDCLQHYKVIKNDNLCERLTMTWAEDLPAECVVLLQTAEEGLAA</sequence>
<dbReference type="EMBL" id="CANI01000028">
    <property type="protein sequence ID" value="CCM77108.1"/>
    <property type="molecule type" value="Genomic_DNA"/>
</dbReference>
<dbReference type="RefSeq" id="WP_007535025.1">
    <property type="nucleotide sequence ID" value="NZ_HF536772.1"/>
</dbReference>
<protein>
    <submittedName>
        <fullName evidence="1">Uncharacterized protein</fullName>
    </submittedName>
</protein>
<reference evidence="1 2" key="1">
    <citation type="journal article" date="2013" name="Genome Announc.">
        <title>Draft Genome Sequence of Rhizobium mesoamericanum STM3625, a Nitrogen-Fixing Symbiont of Mimosa pudica Isolated in French Guiana (South America).</title>
        <authorList>
            <person name="Moulin L."/>
            <person name="Mornico D."/>
            <person name="Melkonian R."/>
            <person name="Klonowska A."/>
        </authorList>
    </citation>
    <scope>NUCLEOTIDE SEQUENCE [LARGE SCALE GENOMIC DNA]</scope>
    <source>
        <strain evidence="1 2">STM3625</strain>
    </source>
</reference>
<gene>
    <name evidence="1" type="ORF">BN77_4156</name>
</gene>
<proteinExistence type="predicted"/>
<dbReference type="HOGENOM" id="CLU_139466_0_1_5"/>
<dbReference type="Proteomes" id="UP000009319">
    <property type="component" value="Unassembled WGS sequence"/>
</dbReference>
<dbReference type="Gene3D" id="3.30.1330.70">
    <property type="entry name" value="Holliday junction resolvase RusA"/>
    <property type="match status" value="1"/>
</dbReference>